<organism evidence="1">
    <name type="scientific">Picea glauca</name>
    <name type="common">White spruce</name>
    <name type="synonym">Pinus glauca</name>
    <dbReference type="NCBI Taxonomy" id="3330"/>
    <lineage>
        <taxon>Eukaryota</taxon>
        <taxon>Viridiplantae</taxon>
        <taxon>Streptophyta</taxon>
        <taxon>Embryophyta</taxon>
        <taxon>Tracheophyta</taxon>
        <taxon>Spermatophyta</taxon>
        <taxon>Pinopsida</taxon>
        <taxon>Pinidae</taxon>
        <taxon>Conifers I</taxon>
        <taxon>Pinales</taxon>
        <taxon>Pinaceae</taxon>
        <taxon>Picea</taxon>
    </lineage>
</organism>
<dbReference type="EMBL" id="LKAM01000008">
    <property type="protein sequence ID" value="KUM46978.1"/>
    <property type="molecule type" value="Genomic_DNA"/>
</dbReference>
<accession>A0A101LXI1</accession>
<keyword evidence="1" id="KW-0496">Mitochondrion</keyword>
<gene>
    <name evidence="1" type="ORF">ABT39_MTgene5982</name>
</gene>
<evidence type="ECO:0000313" key="1">
    <source>
        <dbReference type="EMBL" id="KUM46978.1"/>
    </source>
</evidence>
<sequence length="176" mass="19709">MPDKGLGHTLTKSDVKSKKKGHLSRSTQWLAWLIQKGRGTLSDLPEAHLYDLFPPNRGAFLTTCSTTLKSPGKPRGHKRISWATKGRKNPVGSNGTKVLNNLRDKSRLALLLANAFYFSSSGSPVVLKKKRVLLVAHDERNPLKWIQVALNRMEMALYMRGLMNMRLIIRGLPPLS</sequence>
<geneLocation type="mitochondrion" evidence="1"/>
<name>A0A101LXI1_PICGL</name>
<comment type="caution">
    <text evidence="1">The sequence shown here is derived from an EMBL/GenBank/DDBJ whole genome shotgun (WGS) entry which is preliminary data.</text>
</comment>
<protein>
    <submittedName>
        <fullName evidence="1">Uncharacterized protein</fullName>
    </submittedName>
</protein>
<dbReference type="AlphaFoldDB" id="A0A101LXI1"/>
<proteinExistence type="predicted"/>
<reference evidence="1" key="1">
    <citation type="journal article" date="2015" name="Genome Biol. Evol.">
        <title>Organellar Genomes of White Spruce (Picea glauca): Assembly and Annotation.</title>
        <authorList>
            <person name="Jackman S.D."/>
            <person name="Warren R.L."/>
            <person name="Gibb E.A."/>
            <person name="Vandervalk B.P."/>
            <person name="Mohamadi H."/>
            <person name="Chu J."/>
            <person name="Raymond A."/>
            <person name="Pleasance S."/>
            <person name="Coope R."/>
            <person name="Wildung M.R."/>
            <person name="Ritland C.E."/>
            <person name="Bousquet J."/>
            <person name="Jones S.J."/>
            <person name="Bohlmann J."/>
            <person name="Birol I."/>
        </authorList>
    </citation>
    <scope>NUCLEOTIDE SEQUENCE [LARGE SCALE GENOMIC DNA]</scope>
    <source>
        <tissue evidence="1">Flushing bud</tissue>
    </source>
</reference>